<reference evidence="2" key="2">
    <citation type="submission" date="2025-09" db="UniProtKB">
        <authorList>
            <consortium name="Ensembl"/>
        </authorList>
    </citation>
    <scope>IDENTIFICATION</scope>
</reference>
<organism evidence="2 3">
    <name type="scientific">Amazona collaria</name>
    <name type="common">yellow-billed parrot</name>
    <dbReference type="NCBI Taxonomy" id="241587"/>
    <lineage>
        <taxon>Eukaryota</taxon>
        <taxon>Metazoa</taxon>
        <taxon>Chordata</taxon>
        <taxon>Craniata</taxon>
        <taxon>Vertebrata</taxon>
        <taxon>Euteleostomi</taxon>
        <taxon>Archelosauria</taxon>
        <taxon>Archosauria</taxon>
        <taxon>Dinosauria</taxon>
        <taxon>Saurischia</taxon>
        <taxon>Theropoda</taxon>
        <taxon>Coelurosauria</taxon>
        <taxon>Aves</taxon>
        <taxon>Neognathae</taxon>
        <taxon>Neoaves</taxon>
        <taxon>Telluraves</taxon>
        <taxon>Australaves</taxon>
        <taxon>Psittaciformes</taxon>
        <taxon>Psittacidae</taxon>
        <taxon>Amazona</taxon>
    </lineage>
</organism>
<sequence>MPASRCIHRHPPDDVPHQQEEGVAGRGAEVGAVDASYHDVGVPIEELEELLQAPEAAFEAAQDELGHFVLCSCQSRRQQQNDPDDLDDGEDEGAEGQRAGVRTVPERTAEGGEERECRDILGLLEGPIIGCEGAGQRHLAQGDHEVDEPEEHEEVEELERDEVPVVGRLPPIERKEALGVGALLGDVARVEGLWKRRTWPPIGC</sequence>
<name>A0A8B9G7A7_9PSIT</name>
<reference evidence="2" key="1">
    <citation type="submission" date="2025-08" db="UniProtKB">
        <authorList>
            <consortium name="Ensembl"/>
        </authorList>
    </citation>
    <scope>IDENTIFICATION</scope>
</reference>
<feature type="compositionally biased region" description="Basic and acidic residues" evidence="1">
    <location>
        <begin position="104"/>
        <end position="114"/>
    </location>
</feature>
<dbReference type="Proteomes" id="UP000694522">
    <property type="component" value="Unplaced"/>
</dbReference>
<protein>
    <submittedName>
        <fullName evidence="2">Uncharacterized protein</fullName>
    </submittedName>
</protein>
<accession>A0A8B9G7A7</accession>
<evidence type="ECO:0000313" key="2">
    <source>
        <dbReference type="Ensembl" id="ENSACOP00000019189.1"/>
    </source>
</evidence>
<feature type="compositionally biased region" description="Basic and acidic residues" evidence="1">
    <location>
        <begin position="10"/>
        <end position="20"/>
    </location>
</feature>
<feature type="compositionally biased region" description="Acidic residues" evidence="1">
    <location>
        <begin position="82"/>
        <end position="94"/>
    </location>
</feature>
<dbReference type="Ensembl" id="ENSACOT00000019873.1">
    <property type="protein sequence ID" value="ENSACOP00000019189.1"/>
    <property type="gene ID" value="ENSACOG00000013212.1"/>
</dbReference>
<feature type="region of interest" description="Disordered" evidence="1">
    <location>
        <begin position="1"/>
        <end position="24"/>
    </location>
</feature>
<dbReference type="AlphaFoldDB" id="A0A8B9G7A7"/>
<evidence type="ECO:0000313" key="3">
    <source>
        <dbReference type="Proteomes" id="UP000694522"/>
    </source>
</evidence>
<feature type="region of interest" description="Disordered" evidence="1">
    <location>
        <begin position="78"/>
        <end position="114"/>
    </location>
</feature>
<proteinExistence type="predicted"/>
<keyword evidence="3" id="KW-1185">Reference proteome</keyword>
<evidence type="ECO:0000256" key="1">
    <source>
        <dbReference type="SAM" id="MobiDB-lite"/>
    </source>
</evidence>